<dbReference type="CDD" id="cd11054">
    <property type="entry name" value="CYP24A1-like"/>
    <property type="match status" value="1"/>
</dbReference>
<keyword evidence="9" id="KW-0472">Membrane</keyword>
<dbReference type="Proteomes" id="UP001159405">
    <property type="component" value="Unassembled WGS sequence"/>
</dbReference>
<evidence type="ECO:0000256" key="9">
    <source>
        <dbReference type="SAM" id="Phobius"/>
    </source>
</evidence>
<keyword evidence="6 8" id="KW-0408">Iron</keyword>
<organism evidence="10 11">
    <name type="scientific">Porites lobata</name>
    <dbReference type="NCBI Taxonomy" id="104759"/>
    <lineage>
        <taxon>Eukaryota</taxon>
        <taxon>Metazoa</taxon>
        <taxon>Cnidaria</taxon>
        <taxon>Anthozoa</taxon>
        <taxon>Hexacorallia</taxon>
        <taxon>Scleractinia</taxon>
        <taxon>Fungiina</taxon>
        <taxon>Poritidae</taxon>
        <taxon>Porites</taxon>
    </lineage>
</organism>
<keyword evidence="3 8" id="KW-0349">Heme</keyword>
<keyword evidence="7 8" id="KW-0503">Monooxygenase</keyword>
<evidence type="ECO:0008006" key="12">
    <source>
        <dbReference type="Google" id="ProtNLM"/>
    </source>
</evidence>
<evidence type="ECO:0000313" key="10">
    <source>
        <dbReference type="EMBL" id="CAH3045497.1"/>
    </source>
</evidence>
<reference evidence="10 11" key="1">
    <citation type="submission" date="2022-05" db="EMBL/GenBank/DDBJ databases">
        <authorList>
            <consortium name="Genoscope - CEA"/>
            <person name="William W."/>
        </authorList>
    </citation>
    <scope>NUCLEOTIDE SEQUENCE [LARGE SCALE GENOMIC DNA]</scope>
</reference>
<dbReference type="SUPFAM" id="SSF48264">
    <property type="entry name" value="Cytochrome P450"/>
    <property type="match status" value="1"/>
</dbReference>
<evidence type="ECO:0000256" key="2">
    <source>
        <dbReference type="ARBA" id="ARBA00010617"/>
    </source>
</evidence>
<comment type="similarity">
    <text evidence="2 8">Belongs to the cytochrome P450 family.</text>
</comment>
<protein>
    <recommendedName>
        <fullName evidence="12">Cytochrome P450</fullName>
    </recommendedName>
</protein>
<comment type="caution">
    <text evidence="10">The sequence shown here is derived from an EMBL/GenBank/DDBJ whole genome shotgun (WGS) entry which is preliminary data.</text>
</comment>
<evidence type="ECO:0000256" key="3">
    <source>
        <dbReference type="ARBA" id="ARBA00022617"/>
    </source>
</evidence>
<keyword evidence="11" id="KW-1185">Reference proteome</keyword>
<dbReference type="Pfam" id="PF00067">
    <property type="entry name" value="p450"/>
    <property type="match status" value="1"/>
</dbReference>
<keyword evidence="4 8" id="KW-0479">Metal-binding</keyword>
<evidence type="ECO:0000256" key="7">
    <source>
        <dbReference type="ARBA" id="ARBA00023033"/>
    </source>
</evidence>
<dbReference type="InterPro" id="IPR050479">
    <property type="entry name" value="CYP11_CYP27_families"/>
</dbReference>
<gene>
    <name evidence="10" type="ORF">PLOB_00006439</name>
</gene>
<dbReference type="InterPro" id="IPR017972">
    <property type="entry name" value="Cyt_P450_CS"/>
</dbReference>
<sequence>MQHTYTARTKMEDALAVACISVVLFVAAWLFTEFRTAWNGSQAQLPKNVRAFSKIPGPRGLPWFGSVIQHIMNAKSIQHVCTQKKLFEQYGPIFKETVMGKTHVYIQSPADLEAVFKAEGKFPKRSTDVMLTLKEYLRTRNVMVVPSLGLLNNEEWARLRKAMTPKLLRPQDVGENIQSFCRMTRDAVSYLAKTRGDAGFDNEIPNLEDVLHNFAAETMGIIVFDSRVGLFDDPPNSEAVEMVKAINDSFKLMGKLNGGLESFLLKYTCYKTSTFKTMCDVLDFILKTSYKHVSKTAKKLQETADDVEDDQAVPLLTYLLTKSDLQMEEATLSSVIMFRAGVEVTGTIALWLLYELARNPRVQEKVYEEVSSLIKTNEDFTTESFGKLHYTKACVRETLRLYPDPGFWSRVLSRDAVLSGYHIPAGTPIRYSNYLSGHSEEIFSNPLEFKPERWLNTEKNGPHPYASIPFGFGRRMCIGRRVAQTELCLLAAMIVQRFVLEFHEKPVEITSEFVLVPDRPMRIKFIDRE</sequence>
<dbReference type="PRINTS" id="PR00463">
    <property type="entry name" value="EP450I"/>
</dbReference>
<dbReference type="Gene3D" id="1.10.630.10">
    <property type="entry name" value="Cytochrome P450"/>
    <property type="match status" value="1"/>
</dbReference>
<dbReference type="InterPro" id="IPR002401">
    <property type="entry name" value="Cyt_P450_E_grp-I"/>
</dbReference>
<keyword evidence="5 8" id="KW-0560">Oxidoreductase</keyword>
<feature type="transmembrane region" description="Helical" evidence="9">
    <location>
        <begin position="12"/>
        <end position="31"/>
    </location>
</feature>
<keyword evidence="9" id="KW-0812">Transmembrane</keyword>
<name>A0ABN8NDI6_9CNID</name>
<accession>A0ABN8NDI6</accession>
<dbReference type="PROSITE" id="PS00086">
    <property type="entry name" value="CYTOCHROME_P450"/>
    <property type="match status" value="1"/>
</dbReference>
<dbReference type="PRINTS" id="PR00385">
    <property type="entry name" value="P450"/>
</dbReference>
<evidence type="ECO:0000256" key="4">
    <source>
        <dbReference type="ARBA" id="ARBA00022723"/>
    </source>
</evidence>
<evidence type="ECO:0000256" key="1">
    <source>
        <dbReference type="ARBA" id="ARBA00001971"/>
    </source>
</evidence>
<dbReference type="PANTHER" id="PTHR24279">
    <property type="entry name" value="CYTOCHROME P450"/>
    <property type="match status" value="1"/>
</dbReference>
<evidence type="ECO:0000256" key="6">
    <source>
        <dbReference type="ARBA" id="ARBA00023004"/>
    </source>
</evidence>
<dbReference type="InterPro" id="IPR036396">
    <property type="entry name" value="Cyt_P450_sf"/>
</dbReference>
<evidence type="ECO:0000256" key="8">
    <source>
        <dbReference type="RuleBase" id="RU000461"/>
    </source>
</evidence>
<dbReference type="InterPro" id="IPR001128">
    <property type="entry name" value="Cyt_P450"/>
</dbReference>
<evidence type="ECO:0000313" key="11">
    <source>
        <dbReference type="Proteomes" id="UP001159405"/>
    </source>
</evidence>
<keyword evidence="9" id="KW-1133">Transmembrane helix</keyword>
<comment type="cofactor">
    <cofactor evidence="1">
        <name>heme</name>
        <dbReference type="ChEBI" id="CHEBI:30413"/>
    </cofactor>
</comment>
<dbReference type="EMBL" id="CALNXK010000013">
    <property type="protein sequence ID" value="CAH3045497.1"/>
    <property type="molecule type" value="Genomic_DNA"/>
</dbReference>
<dbReference type="PANTHER" id="PTHR24279:SF120">
    <property type="entry name" value="CYTOCHROME P450"/>
    <property type="match status" value="1"/>
</dbReference>
<proteinExistence type="inferred from homology"/>
<evidence type="ECO:0000256" key="5">
    <source>
        <dbReference type="ARBA" id="ARBA00023002"/>
    </source>
</evidence>